<organism evidence="13 14">
    <name type="scientific">Polypedilum vanderplanki</name>
    <name type="common">Sleeping chironomid midge</name>
    <dbReference type="NCBI Taxonomy" id="319348"/>
    <lineage>
        <taxon>Eukaryota</taxon>
        <taxon>Metazoa</taxon>
        <taxon>Ecdysozoa</taxon>
        <taxon>Arthropoda</taxon>
        <taxon>Hexapoda</taxon>
        <taxon>Insecta</taxon>
        <taxon>Pterygota</taxon>
        <taxon>Neoptera</taxon>
        <taxon>Endopterygota</taxon>
        <taxon>Diptera</taxon>
        <taxon>Nematocera</taxon>
        <taxon>Chironomoidea</taxon>
        <taxon>Chironomidae</taxon>
        <taxon>Chironominae</taxon>
        <taxon>Polypedilum</taxon>
        <taxon>Polypedilum</taxon>
    </lineage>
</organism>
<evidence type="ECO:0000256" key="3">
    <source>
        <dbReference type="ARBA" id="ARBA00022645"/>
    </source>
</evidence>
<evidence type="ECO:0000256" key="7">
    <source>
        <dbReference type="ARBA" id="ARBA00022801"/>
    </source>
</evidence>
<dbReference type="PANTHER" id="PTHR11705:SF140">
    <property type="entry name" value="FI02848P-RELATED"/>
    <property type="match status" value="1"/>
</dbReference>
<keyword evidence="14" id="KW-1185">Reference proteome</keyword>
<evidence type="ECO:0000256" key="11">
    <source>
        <dbReference type="SAM" id="SignalP"/>
    </source>
</evidence>
<evidence type="ECO:0000256" key="8">
    <source>
        <dbReference type="ARBA" id="ARBA00022833"/>
    </source>
</evidence>
<comment type="cofactor">
    <cofactor evidence="1">
        <name>Zn(2+)</name>
        <dbReference type="ChEBI" id="CHEBI:29105"/>
    </cofactor>
</comment>
<keyword evidence="8" id="KW-0862">Zinc</keyword>
<gene>
    <name evidence="13" type="ORF">PVAND_007031</name>
</gene>
<name>A0A9J6C501_POLVA</name>
<dbReference type="GO" id="GO:0008270">
    <property type="term" value="F:zinc ion binding"/>
    <property type="evidence" value="ECO:0007669"/>
    <property type="project" value="InterPro"/>
</dbReference>
<dbReference type="OrthoDB" id="3626597at2759"/>
<evidence type="ECO:0000256" key="6">
    <source>
        <dbReference type="ARBA" id="ARBA00022729"/>
    </source>
</evidence>
<dbReference type="Gene3D" id="3.40.630.10">
    <property type="entry name" value="Zn peptidases"/>
    <property type="match status" value="1"/>
</dbReference>
<dbReference type="SUPFAM" id="SSF53187">
    <property type="entry name" value="Zn-dependent exopeptidases"/>
    <property type="match status" value="1"/>
</dbReference>
<reference evidence="13" key="1">
    <citation type="submission" date="2021-03" db="EMBL/GenBank/DDBJ databases">
        <title>Chromosome level genome of the anhydrobiotic midge Polypedilum vanderplanki.</title>
        <authorList>
            <person name="Yoshida Y."/>
            <person name="Kikawada T."/>
            <person name="Gusev O."/>
        </authorList>
    </citation>
    <scope>NUCLEOTIDE SEQUENCE</scope>
    <source>
        <strain evidence="13">NIAS01</strain>
        <tissue evidence="13">Whole body or cell culture</tissue>
    </source>
</reference>
<evidence type="ECO:0000256" key="9">
    <source>
        <dbReference type="ARBA" id="ARBA00023049"/>
    </source>
</evidence>
<comment type="caution">
    <text evidence="13">The sequence shown here is derived from an EMBL/GenBank/DDBJ whole genome shotgun (WGS) entry which is preliminary data.</text>
</comment>
<dbReference type="AlphaFoldDB" id="A0A9J6C501"/>
<dbReference type="InterPro" id="IPR000834">
    <property type="entry name" value="Peptidase_M14"/>
</dbReference>
<comment type="caution">
    <text evidence="10">Lacks conserved residue(s) required for the propagation of feature annotation.</text>
</comment>
<comment type="similarity">
    <text evidence="2 10">Belongs to the peptidase M14 family.</text>
</comment>
<dbReference type="FunFam" id="3.40.630.10:FF:000084">
    <property type="entry name" value="Carboxypeptidase B2"/>
    <property type="match status" value="1"/>
</dbReference>
<keyword evidence="3" id="KW-0121">Carboxypeptidase</keyword>
<proteinExistence type="inferred from homology"/>
<dbReference type="GO" id="GO:0004181">
    <property type="term" value="F:metallocarboxypeptidase activity"/>
    <property type="evidence" value="ECO:0007669"/>
    <property type="project" value="InterPro"/>
</dbReference>
<evidence type="ECO:0000256" key="5">
    <source>
        <dbReference type="ARBA" id="ARBA00022723"/>
    </source>
</evidence>
<feature type="domain" description="Peptidase M14" evidence="12">
    <location>
        <begin position="34"/>
        <end position="338"/>
    </location>
</feature>
<evidence type="ECO:0000256" key="10">
    <source>
        <dbReference type="PROSITE-ProRule" id="PRU01379"/>
    </source>
</evidence>
<dbReference type="PROSITE" id="PS52035">
    <property type="entry name" value="PEPTIDASE_M14"/>
    <property type="match status" value="1"/>
</dbReference>
<evidence type="ECO:0000256" key="1">
    <source>
        <dbReference type="ARBA" id="ARBA00001947"/>
    </source>
</evidence>
<dbReference type="Pfam" id="PF00246">
    <property type="entry name" value="Peptidase_M14"/>
    <property type="match status" value="1"/>
</dbReference>
<sequence>MRVVILISLVVAVLSAPIRQSNDISQLHTLDFNSYWTYDEIVDYMRQLETDHPNIARVMQMGRTERGVEIWGLRIVLEEHLETEELPVVLVTAGAIARDWIAVMSAVDVMHMLVEHYHSYGPIVDNLEWFIIPVANPDGYIFSMETEENRGWVKNRRVNSGSQCIGVNIERNFDYNWGTGIGSSDDPCDDNFYGPAADSEEETKTIQFAVDIFRRIQHAYISIQANTVGFNGAITFPYASSPEGIPNNWEEQGLVAAQMSTAVRRETGARYLTASFSNIQEPADGTSMDYAVGVDNIPLAYTIFTPAAGEFGWDVPAWRINPIVDQVWYAVESLARYAVDMPLENTSV</sequence>
<keyword evidence="7" id="KW-0378">Hydrolase</keyword>
<evidence type="ECO:0000259" key="12">
    <source>
        <dbReference type="PROSITE" id="PS52035"/>
    </source>
</evidence>
<keyword evidence="6 11" id="KW-0732">Signal</keyword>
<feature type="chain" id="PRO_5039922115" description="Peptidase M14 domain-containing protein" evidence="11">
    <location>
        <begin position="16"/>
        <end position="348"/>
    </location>
</feature>
<dbReference type="GO" id="GO:0006508">
    <property type="term" value="P:proteolysis"/>
    <property type="evidence" value="ECO:0007669"/>
    <property type="project" value="UniProtKB-KW"/>
</dbReference>
<evidence type="ECO:0000313" key="13">
    <source>
        <dbReference type="EMBL" id="KAG5677260.1"/>
    </source>
</evidence>
<protein>
    <recommendedName>
        <fullName evidence="12">Peptidase M14 domain-containing protein</fullName>
    </recommendedName>
</protein>
<evidence type="ECO:0000256" key="2">
    <source>
        <dbReference type="ARBA" id="ARBA00005988"/>
    </source>
</evidence>
<dbReference type="GO" id="GO:0005615">
    <property type="term" value="C:extracellular space"/>
    <property type="evidence" value="ECO:0007669"/>
    <property type="project" value="TreeGrafter"/>
</dbReference>
<keyword evidence="9" id="KW-0482">Metalloprotease</keyword>
<dbReference type="PANTHER" id="PTHR11705">
    <property type="entry name" value="PROTEASE FAMILY M14 CARBOXYPEPTIDASE A,B"/>
    <property type="match status" value="1"/>
</dbReference>
<accession>A0A9J6C501</accession>
<evidence type="ECO:0000313" key="14">
    <source>
        <dbReference type="Proteomes" id="UP001107558"/>
    </source>
</evidence>
<dbReference type="SMART" id="SM00631">
    <property type="entry name" value="Zn_pept"/>
    <property type="match status" value="1"/>
</dbReference>
<keyword evidence="4" id="KW-0645">Protease</keyword>
<dbReference type="Proteomes" id="UP001107558">
    <property type="component" value="Chromosome 2"/>
</dbReference>
<evidence type="ECO:0000256" key="4">
    <source>
        <dbReference type="ARBA" id="ARBA00022670"/>
    </source>
</evidence>
<keyword evidence="5" id="KW-0479">Metal-binding</keyword>
<feature type="signal peptide" evidence="11">
    <location>
        <begin position="1"/>
        <end position="15"/>
    </location>
</feature>
<dbReference type="EMBL" id="JADBJN010000002">
    <property type="protein sequence ID" value="KAG5677260.1"/>
    <property type="molecule type" value="Genomic_DNA"/>
</dbReference>